<feature type="compositionally biased region" description="Low complexity" evidence="1">
    <location>
        <begin position="796"/>
        <end position="818"/>
    </location>
</feature>
<organism evidence="2 3">
    <name type="scientific">Candida maltosa (strain Xu316)</name>
    <name type="common">Yeast</name>
    <dbReference type="NCBI Taxonomy" id="1245528"/>
    <lineage>
        <taxon>Eukaryota</taxon>
        <taxon>Fungi</taxon>
        <taxon>Dikarya</taxon>
        <taxon>Ascomycota</taxon>
        <taxon>Saccharomycotina</taxon>
        <taxon>Pichiomycetes</taxon>
        <taxon>Debaryomycetaceae</taxon>
        <taxon>Candida/Lodderomyces clade</taxon>
        <taxon>Candida</taxon>
    </lineage>
</organism>
<dbReference type="AlphaFoldDB" id="M3IUQ0"/>
<feature type="compositionally biased region" description="Pro residues" evidence="1">
    <location>
        <begin position="138"/>
        <end position="147"/>
    </location>
</feature>
<feature type="region of interest" description="Disordered" evidence="1">
    <location>
        <begin position="833"/>
        <end position="888"/>
    </location>
</feature>
<feature type="region of interest" description="Disordered" evidence="1">
    <location>
        <begin position="382"/>
        <end position="473"/>
    </location>
</feature>
<feature type="compositionally biased region" description="Low complexity" evidence="1">
    <location>
        <begin position="189"/>
        <end position="199"/>
    </location>
</feature>
<feature type="region of interest" description="Disordered" evidence="1">
    <location>
        <begin position="28"/>
        <end position="54"/>
    </location>
</feature>
<comment type="caution">
    <text evidence="2">The sequence shown here is derived from an EMBL/GenBank/DDBJ whole genome shotgun (WGS) entry which is preliminary data.</text>
</comment>
<feature type="compositionally biased region" description="Polar residues" evidence="1">
    <location>
        <begin position="869"/>
        <end position="888"/>
    </location>
</feature>
<keyword evidence="3" id="KW-1185">Reference proteome</keyword>
<proteinExistence type="predicted"/>
<dbReference type="OMA" id="PPNYMAY"/>
<gene>
    <name evidence="2" type="ORF">G210_4615</name>
</gene>
<evidence type="ECO:0000313" key="3">
    <source>
        <dbReference type="Proteomes" id="UP000011777"/>
    </source>
</evidence>
<name>M3IUQ0_CANMX</name>
<reference evidence="2 3" key="1">
    <citation type="submission" date="2013-02" db="EMBL/GenBank/DDBJ databases">
        <title>Genome sequence of Candida maltosa Xu316, a potential industrial strain for xylitol and ethanol production.</title>
        <authorList>
            <person name="Yu J."/>
            <person name="Wang Q."/>
            <person name="Geng X."/>
            <person name="Bao W."/>
            <person name="He P."/>
            <person name="Cai J."/>
        </authorList>
    </citation>
    <scope>NUCLEOTIDE SEQUENCE [LARGE SCALE GENOMIC DNA]</scope>
    <source>
        <strain evidence="3">Xu316</strain>
    </source>
</reference>
<feature type="compositionally biased region" description="Low complexity" evidence="1">
    <location>
        <begin position="400"/>
        <end position="412"/>
    </location>
</feature>
<feature type="region of interest" description="Disordered" evidence="1">
    <location>
        <begin position="795"/>
        <end position="819"/>
    </location>
</feature>
<evidence type="ECO:0000256" key="1">
    <source>
        <dbReference type="SAM" id="MobiDB-lite"/>
    </source>
</evidence>
<feature type="region of interest" description="Disordered" evidence="1">
    <location>
        <begin position="136"/>
        <end position="223"/>
    </location>
</feature>
<dbReference type="STRING" id="1245528.M3IUQ0"/>
<dbReference type="Proteomes" id="UP000011777">
    <property type="component" value="Unassembled WGS sequence"/>
</dbReference>
<dbReference type="OrthoDB" id="4082517at2759"/>
<evidence type="ECO:0000313" key="2">
    <source>
        <dbReference type="EMBL" id="EMG50341.1"/>
    </source>
</evidence>
<protein>
    <submittedName>
        <fullName evidence="2">Uncharacterized protein</fullName>
    </submittedName>
</protein>
<feature type="compositionally biased region" description="Basic and acidic residues" evidence="1">
    <location>
        <begin position="422"/>
        <end position="436"/>
    </location>
</feature>
<sequence length="970" mass="109632">MDHSNIPVLKRPTKLPTREELAQIFSSKQPKTTTHATPRIIESISPPPPKTTNPNITITHNNNNNNSSYNNTADIVTPYPPSSTTLNSTNIPVLNNVPSNIIPIVHHPAITSDFFTDVTTDLSDPRLYYQVNGILRKFPPPIPPPLPTTTIHDESKSKKTVSVKVEKKSKKNKKPDNDSSSLIQYESQNTSDDSTSPSDSENDNPDSENDEDSDDEDNESDSIEEGGVMVPFIYPPPPIVNLNHLPFSLATFKKKLDEFHNIPVPSKRGRKPKHAINEDNMYRGYTPPSALAIKNLSNEYIFMQAPPLPFPPPNYMAYPLNSDNSSLTPNDVFGLFLEANEQLPRIDMVVASAAGSLFEMRGQANKEGFDITGFEMNRVKRQKKKVKGKRRGEGDGGDGVESSESTEVSGNENENENENEVDYYRDTQDNMDISKEENDEENSESYEEDEDEDGRVDTGDFSQTSLEREHETEDEVYFSKIDTGDYYDFYALREGEQNLVDVNPIDVKFANFKQNLSNMKNKTNDDKEEKEIEPIEDVYEYPKQAISNLYRIDRDEFFPSSGKEVAYPNGTNRERRRISLKKSIESIEDFENRHRYDIFQIKKYQLVKRLDDLKCSKISFNDSIIYDDELRQFEQNLQMERDLSLINLKVYENYEMLKNSLDFYHHSNSIYKNLNWLLINKLEKLKNFFEFQKKMFQEYLHQSDSDLFNINSKESNKLFLGLSNRDYSTEIKEIIKNLIIEDTQKQQPVTTTPPPQLNFDGSNINENVLIHDFMPLITPEEFNIITGDLSSTRAINPTKSTNSNNTNNNNTGTTASSNKKIIQSSIYEKMLTSGSDLSDSGAGTSTATTPPPKRRGGRRTTGAGTPTASNTPNAASFSHMSDSNHASTISDKNGNDYYSFSSINGGGNVVGGSTGYSEANLLAKIMKQFQGPQMAKPDELIHDLESMGIQTKWPVKTIENQIKSGIKTEV</sequence>
<feature type="compositionally biased region" description="Acidic residues" evidence="1">
    <location>
        <begin position="437"/>
        <end position="454"/>
    </location>
</feature>
<dbReference type="EMBL" id="AOGT01000291">
    <property type="protein sequence ID" value="EMG50341.1"/>
    <property type="molecule type" value="Genomic_DNA"/>
</dbReference>
<dbReference type="HOGENOM" id="CLU_014396_0_0_1"/>
<feature type="compositionally biased region" description="Acidic residues" evidence="1">
    <location>
        <begin position="200"/>
        <end position="223"/>
    </location>
</feature>
<accession>M3IUQ0</accession>
<dbReference type="eggNOG" id="ENOG502SZUG">
    <property type="taxonomic scope" value="Eukaryota"/>
</dbReference>